<evidence type="ECO:0000313" key="1">
    <source>
        <dbReference type="EMBL" id="BAU17222.1"/>
    </source>
</evidence>
<dbReference type="Proteomes" id="UP000217431">
    <property type="component" value="Chromosome II"/>
</dbReference>
<sequence length="61" mass="7489">MNIVFIKQHDHTLMLNLSKQLRIILLRSENKKKYYLYNIERQERLSASHDDDSKIIIRQYI</sequence>
<organism evidence="2 5">
    <name type="scientific">Prevotella intermedia</name>
    <dbReference type="NCBI Taxonomy" id="28131"/>
    <lineage>
        <taxon>Bacteria</taxon>
        <taxon>Pseudomonadati</taxon>
        <taxon>Bacteroidota</taxon>
        <taxon>Bacteroidia</taxon>
        <taxon>Bacteroidales</taxon>
        <taxon>Prevotellaceae</taxon>
        <taxon>Prevotella</taxon>
    </lineage>
</organism>
<name>A0A0S3UJR3_PREIN</name>
<accession>A0A0S3UJR3</accession>
<dbReference type="EMBL" id="AP014598">
    <property type="protein sequence ID" value="BAU19199.1"/>
    <property type="molecule type" value="Genomic_DNA"/>
</dbReference>
<evidence type="ECO:0000313" key="4">
    <source>
        <dbReference type="EMBL" id="BAU19199.1"/>
    </source>
</evidence>
<proteinExistence type="predicted"/>
<dbReference type="EMBL" id="AP014597">
    <property type="protein sequence ID" value="BAU17222.1"/>
    <property type="molecule type" value="Genomic_DNA"/>
</dbReference>
<evidence type="ECO:0000313" key="3">
    <source>
        <dbReference type="EMBL" id="BAU18841.1"/>
    </source>
</evidence>
<dbReference type="EMBL" id="AP014597">
    <property type="protein sequence ID" value="BAU17769.1"/>
    <property type="molecule type" value="Genomic_DNA"/>
</dbReference>
<dbReference type="AlphaFoldDB" id="A0A0S3UJR3"/>
<dbReference type="Proteomes" id="UP000217431">
    <property type="component" value="Chromosome I"/>
</dbReference>
<reference evidence="2 5" key="1">
    <citation type="journal article" date="2016" name="DNA Res.">
        <title>The complete genome sequencing of Prevotella intermedia strain OMA14 and a subsequent fine-scale, intra-species genomic comparison reveal an unusual amplification of conjugative and mobile transposons and identify a novel Prevotella-lineage-specific repeat.</title>
        <authorList>
            <person name="Naito M."/>
            <person name="Ogura Y."/>
            <person name="Itoh T."/>
            <person name="Shoji M."/>
            <person name="Okamoto M."/>
            <person name="Hayashi T."/>
            <person name="Nakayama K."/>
        </authorList>
    </citation>
    <scope>NUCLEOTIDE SEQUENCE [LARGE SCALE GENOMIC DNA]</scope>
    <source>
        <strain evidence="2 5">OMA14</strain>
    </source>
</reference>
<evidence type="ECO:0000313" key="5">
    <source>
        <dbReference type="Proteomes" id="UP000217431"/>
    </source>
</evidence>
<protein>
    <submittedName>
        <fullName evidence="2">Uncharacterized protein</fullName>
    </submittedName>
</protein>
<gene>
    <name evidence="1" type="ORF">PIOMA14_I_0714</name>
    <name evidence="2" type="ORF">PIOMA14_I_1261</name>
    <name evidence="3" type="ORF">PIOMA14_II_0336</name>
    <name evidence="4" type="ORF">PIOMA14_II_0695</name>
</gene>
<dbReference type="EMBL" id="AP014598">
    <property type="protein sequence ID" value="BAU18841.1"/>
    <property type="molecule type" value="Genomic_DNA"/>
</dbReference>
<evidence type="ECO:0000313" key="2">
    <source>
        <dbReference type="EMBL" id="BAU17769.1"/>
    </source>
</evidence>